<dbReference type="GO" id="GO:0016491">
    <property type="term" value="F:oxidoreductase activity"/>
    <property type="evidence" value="ECO:0007669"/>
    <property type="project" value="UniProtKB-KW"/>
</dbReference>
<dbReference type="Gene3D" id="3.50.50.60">
    <property type="entry name" value="FAD/NAD(P)-binding domain"/>
    <property type="match status" value="2"/>
</dbReference>
<keyword evidence="2 5" id="KW-0125">Carotenoid biosynthesis</keyword>
<dbReference type="RefSeq" id="WP_155111912.1">
    <property type="nucleotide sequence ID" value="NZ_WMIB01000005.1"/>
</dbReference>
<keyword evidence="3 5" id="KW-0560">Oxidoreductase</keyword>
<sequence>MKAVVAGGGVGGLITALLMKKNGFHVTIFEKSSKLGGRLSYVKEGEFKIDEGPTIVLLPLMLQSILNEAGISDEEYELISLNPLYKLHFSDGSTYTKYSDFEKQLGELKSNFPGQESGFIRFMKDMDIRFRLGKEQFLEKTFVNRKSFWTRMNVQTLMKLKAYRSVSQSLKPYFTDERLRQAYSLQTLYIGGNPYDSPAMYSLVSYSEHKHGVYYLKGGYAKLAEVLERALLKAGVEIHKNALVQSIESEGIKAKGIHVNGEFHEADYVVLNGDFPSVTHMLEPHIQKKEYIPSSGCLLLYLGLDKIYEEANVHQFYMGADFQKHMKEIFVTKEVPEDPSIYAFHPSVIDPSLAPEGKSVLYALIPVPSGNHIDWDAQSGFIDQIIEKLEEKGFPGLREHIVWKKVKTPNDAKREGLFEGGSFGLAPVLFQSGVFRPQVKPSKLDNVYAAGASIHPGGGIPLVMQGAKMMVDVLMEDVNKQNGVSLNGKVERSVRTM</sequence>
<protein>
    <submittedName>
        <fullName evidence="7">Phytoene desaturase</fullName>
    </submittedName>
</protein>
<evidence type="ECO:0000256" key="3">
    <source>
        <dbReference type="ARBA" id="ARBA00023002"/>
    </source>
</evidence>
<name>A0A7X2V4S0_9BACI</name>
<evidence type="ECO:0000256" key="4">
    <source>
        <dbReference type="ARBA" id="ARBA00038322"/>
    </source>
</evidence>
<dbReference type="InterPro" id="IPR002937">
    <property type="entry name" value="Amino_oxidase"/>
</dbReference>
<evidence type="ECO:0000259" key="6">
    <source>
        <dbReference type="Pfam" id="PF01593"/>
    </source>
</evidence>
<proteinExistence type="inferred from homology"/>
<dbReference type="NCBIfam" id="TIGR02734">
    <property type="entry name" value="crtI_fam"/>
    <property type="match status" value="1"/>
</dbReference>
<reference evidence="7 8" key="1">
    <citation type="journal article" date="2017" name="Int. J. Syst. Evol. Microbiol.">
        <title>Bacillus mangrovi sp. nov., isolated from a sediment sample from a mangrove forest.</title>
        <authorList>
            <person name="Gupta V."/>
            <person name="Singh P.K."/>
            <person name="Korpole S."/>
            <person name="Tanuku N.R.S."/>
            <person name="Pinnaka A.K."/>
        </authorList>
    </citation>
    <scope>NUCLEOTIDE SEQUENCE [LARGE SCALE GENOMIC DNA]</scope>
    <source>
        <strain evidence="7 8">KCTC 33872</strain>
    </source>
</reference>
<evidence type="ECO:0000313" key="8">
    <source>
        <dbReference type="Proteomes" id="UP000434639"/>
    </source>
</evidence>
<dbReference type="InterPro" id="IPR036188">
    <property type="entry name" value="FAD/NAD-bd_sf"/>
</dbReference>
<dbReference type="SUPFAM" id="SSF51905">
    <property type="entry name" value="FAD/NAD(P)-binding domain"/>
    <property type="match status" value="1"/>
</dbReference>
<organism evidence="7 8">
    <name type="scientific">Metabacillus mangrovi</name>
    <dbReference type="NCBI Taxonomy" id="1491830"/>
    <lineage>
        <taxon>Bacteria</taxon>
        <taxon>Bacillati</taxon>
        <taxon>Bacillota</taxon>
        <taxon>Bacilli</taxon>
        <taxon>Bacillales</taxon>
        <taxon>Bacillaceae</taxon>
        <taxon>Metabacillus</taxon>
    </lineage>
</organism>
<dbReference type="Proteomes" id="UP000434639">
    <property type="component" value="Unassembled WGS sequence"/>
</dbReference>
<dbReference type="PANTHER" id="PTHR43734">
    <property type="entry name" value="PHYTOENE DESATURASE"/>
    <property type="match status" value="1"/>
</dbReference>
<comment type="similarity">
    <text evidence="4">Belongs to the carotenoid/retinoid oxidoreductase family. CrtN subfamily.</text>
</comment>
<dbReference type="OrthoDB" id="9814556at2"/>
<dbReference type="GO" id="GO:0016117">
    <property type="term" value="P:carotenoid biosynthetic process"/>
    <property type="evidence" value="ECO:0007669"/>
    <property type="project" value="UniProtKB-KW"/>
</dbReference>
<comment type="pathway">
    <text evidence="1 5">Carotenoid biosynthesis.</text>
</comment>
<keyword evidence="8" id="KW-1185">Reference proteome</keyword>
<evidence type="ECO:0000256" key="1">
    <source>
        <dbReference type="ARBA" id="ARBA00004829"/>
    </source>
</evidence>
<dbReference type="AlphaFoldDB" id="A0A7X2V4S0"/>
<feature type="domain" description="Amine oxidase" evidence="6">
    <location>
        <begin position="11"/>
        <end position="461"/>
    </location>
</feature>
<evidence type="ECO:0000313" key="7">
    <source>
        <dbReference type="EMBL" id="MTH53308.1"/>
    </source>
</evidence>
<dbReference type="PANTHER" id="PTHR43734:SF1">
    <property type="entry name" value="PHYTOENE DESATURASE"/>
    <property type="match status" value="1"/>
</dbReference>
<dbReference type="Pfam" id="PF01593">
    <property type="entry name" value="Amino_oxidase"/>
    <property type="match status" value="1"/>
</dbReference>
<comment type="caution">
    <text evidence="7">The sequence shown here is derived from an EMBL/GenBank/DDBJ whole genome shotgun (WGS) entry which is preliminary data.</text>
</comment>
<evidence type="ECO:0000256" key="5">
    <source>
        <dbReference type="RuleBase" id="RU362075"/>
    </source>
</evidence>
<accession>A0A7X2V4S0</accession>
<dbReference type="InterPro" id="IPR014105">
    <property type="entry name" value="Carotenoid/retinoid_OxRdtase"/>
</dbReference>
<dbReference type="EMBL" id="WMIB01000005">
    <property type="protein sequence ID" value="MTH53308.1"/>
    <property type="molecule type" value="Genomic_DNA"/>
</dbReference>
<evidence type="ECO:0000256" key="2">
    <source>
        <dbReference type="ARBA" id="ARBA00022746"/>
    </source>
</evidence>
<gene>
    <name evidence="7" type="primary">crtI</name>
    <name evidence="7" type="ORF">GKZ89_07760</name>
</gene>